<feature type="transmembrane region" description="Helical" evidence="2">
    <location>
        <begin position="860"/>
        <end position="881"/>
    </location>
</feature>
<evidence type="ECO:0000313" key="4">
    <source>
        <dbReference type="Proteomes" id="UP001465976"/>
    </source>
</evidence>
<evidence type="ECO:0000256" key="1">
    <source>
        <dbReference type="SAM" id="MobiDB-lite"/>
    </source>
</evidence>
<feature type="region of interest" description="Disordered" evidence="1">
    <location>
        <begin position="484"/>
        <end position="516"/>
    </location>
</feature>
<feature type="compositionally biased region" description="Low complexity" evidence="1">
    <location>
        <begin position="485"/>
        <end position="516"/>
    </location>
</feature>
<accession>A0ABR3F0B7</accession>
<evidence type="ECO:0000313" key="3">
    <source>
        <dbReference type="EMBL" id="KAL0568635.1"/>
    </source>
</evidence>
<feature type="compositionally biased region" description="Low complexity" evidence="1">
    <location>
        <begin position="247"/>
        <end position="257"/>
    </location>
</feature>
<protein>
    <submittedName>
        <fullName evidence="3">Uncharacterized protein</fullName>
    </submittedName>
</protein>
<feature type="compositionally biased region" description="Polar residues" evidence="1">
    <location>
        <begin position="594"/>
        <end position="607"/>
    </location>
</feature>
<name>A0ABR3F0B7_9AGAR</name>
<feature type="non-terminal residue" evidence="3">
    <location>
        <position position="914"/>
    </location>
</feature>
<dbReference type="EMBL" id="JBAHYK010001291">
    <property type="protein sequence ID" value="KAL0568635.1"/>
    <property type="molecule type" value="Genomic_DNA"/>
</dbReference>
<dbReference type="Proteomes" id="UP001465976">
    <property type="component" value="Unassembled WGS sequence"/>
</dbReference>
<feature type="region of interest" description="Disordered" evidence="1">
    <location>
        <begin position="1"/>
        <end position="35"/>
    </location>
</feature>
<reference evidence="3 4" key="1">
    <citation type="submission" date="2024-02" db="EMBL/GenBank/DDBJ databases">
        <title>A draft genome for the cacao thread blight pathogen Marasmius crinis-equi.</title>
        <authorList>
            <person name="Cohen S.P."/>
            <person name="Baruah I.K."/>
            <person name="Amoako-Attah I."/>
            <person name="Bukari Y."/>
            <person name="Meinhardt L.W."/>
            <person name="Bailey B.A."/>
        </authorList>
    </citation>
    <scope>NUCLEOTIDE SEQUENCE [LARGE SCALE GENOMIC DNA]</scope>
    <source>
        <strain evidence="3 4">GH-76</strain>
    </source>
</reference>
<sequence>MSTFPRIQDSYMRSTSLESPLFSHSQATDSPITPQFSNQHWLSTFRQGLDGIDELDQELNDEEVDNGEKSPGGYEQQREHSSSSQELAVPPTSSSPPTSMLDSDFSVNIHTDYSPETSICDSLCFSDALEPPPDNEGEVDIVFLAQLQERLATVARHRDRERKQQEPMYGHVSFRVEDDSSAPAASYVAYGHLRPVLQDLDAYSHLSSNIFRSANKKRTRSMVSHTSDDHFQGQHLSVPSNAKRARTSFTSNSSVKRSFSRSRNSRSSANGSGEEKENEGFASTTATMRRALSLRSQDALKIGLLGTPSNVEKKTDEGEDAVEKACKVLPADWVPTVPCSPIPAKPLRRLPLARQPLRASHDAVKGKVAKMTIDAHTDTDSDNESEIEFGRAKPSSKRSVLAVPIIAPPIDHVPEFPLSKEGRAKKRVEGFRKRESDLRVADELAGFTDDGTLLSWTAFGVDREFGEEMVAWILGVLPFQPPSPSSRSRSLSNAPSPGPLTTTTSDSSTSSMDSFRCSPNFSSSSSSLASIPVRVLHDVKTPYGRGIDNLVHQLRTSPETRFMGVYFFMRFLWCLSIKPENHGQVKKEVEKRSSSTAGGKGASQSREVPSPLAEALGVDEERFTDTMWDVVVACMALSVKMHRDFLPPLFPVYSQVFEETAPHEPGGLGYEQLESAQRLVLFALQYNMGGSPQAVLDELWECGVMRDLLMYAGYGPVCTGEKELLRWWGAVQRETWILLFRAVMDPRVLRYPLSVVTGCAVMVGMEKVLVNERYAAEVDWWCELEFRVQRASRKDGSEAGKEERRRRKEAKKECEGWGEDVKELLGIAEENMAGWLGPDTSPPPPDKIVSAALNFSLTKLLIATWFNLLVYTFELNLGLYFLKISSRKSSRAVVMIGLALETAATLLVCIHGYN</sequence>
<proteinExistence type="predicted"/>
<feature type="compositionally biased region" description="Basic and acidic residues" evidence="1">
    <location>
        <begin position="584"/>
        <end position="593"/>
    </location>
</feature>
<gene>
    <name evidence="3" type="ORF">V5O48_013354</name>
</gene>
<comment type="caution">
    <text evidence="3">The sequence shown here is derived from an EMBL/GenBank/DDBJ whole genome shotgun (WGS) entry which is preliminary data.</text>
</comment>
<keyword evidence="2" id="KW-1133">Transmembrane helix</keyword>
<keyword evidence="2" id="KW-0812">Transmembrane</keyword>
<feature type="region of interest" description="Disordered" evidence="1">
    <location>
        <begin position="584"/>
        <end position="610"/>
    </location>
</feature>
<feature type="region of interest" description="Disordered" evidence="1">
    <location>
        <begin position="216"/>
        <end position="285"/>
    </location>
</feature>
<feature type="transmembrane region" description="Helical" evidence="2">
    <location>
        <begin position="893"/>
        <end position="913"/>
    </location>
</feature>
<organism evidence="3 4">
    <name type="scientific">Marasmius crinis-equi</name>
    <dbReference type="NCBI Taxonomy" id="585013"/>
    <lineage>
        <taxon>Eukaryota</taxon>
        <taxon>Fungi</taxon>
        <taxon>Dikarya</taxon>
        <taxon>Basidiomycota</taxon>
        <taxon>Agaricomycotina</taxon>
        <taxon>Agaricomycetes</taxon>
        <taxon>Agaricomycetidae</taxon>
        <taxon>Agaricales</taxon>
        <taxon>Marasmiineae</taxon>
        <taxon>Marasmiaceae</taxon>
        <taxon>Marasmius</taxon>
    </lineage>
</organism>
<keyword evidence="4" id="KW-1185">Reference proteome</keyword>
<feature type="compositionally biased region" description="Low complexity" evidence="1">
    <location>
        <begin position="82"/>
        <end position="99"/>
    </location>
</feature>
<keyword evidence="2" id="KW-0472">Membrane</keyword>
<evidence type="ECO:0000256" key="2">
    <source>
        <dbReference type="SAM" id="Phobius"/>
    </source>
</evidence>
<feature type="region of interest" description="Disordered" evidence="1">
    <location>
        <begin position="62"/>
        <end position="103"/>
    </location>
</feature>